<gene>
    <name evidence="2" type="ORF">SAMN05216259_102462</name>
</gene>
<dbReference type="Proteomes" id="UP000199341">
    <property type="component" value="Unassembled WGS sequence"/>
</dbReference>
<dbReference type="AlphaFoldDB" id="A0A1G9YAW5"/>
<proteinExistence type="predicted"/>
<evidence type="ECO:0000313" key="2">
    <source>
        <dbReference type="EMBL" id="SDN05665.1"/>
    </source>
</evidence>
<organism evidence="2 3">
    <name type="scientific">Actinacidiphila guanduensis</name>
    <dbReference type="NCBI Taxonomy" id="310781"/>
    <lineage>
        <taxon>Bacteria</taxon>
        <taxon>Bacillati</taxon>
        <taxon>Actinomycetota</taxon>
        <taxon>Actinomycetes</taxon>
        <taxon>Kitasatosporales</taxon>
        <taxon>Streptomycetaceae</taxon>
        <taxon>Actinacidiphila</taxon>
    </lineage>
</organism>
<evidence type="ECO:0000256" key="1">
    <source>
        <dbReference type="SAM" id="MobiDB-lite"/>
    </source>
</evidence>
<dbReference type="STRING" id="310781.SAMN05216259_102462"/>
<sequence length="121" mass="12701">MHGPLTRDSALAPASFPDLEAAYLALLRTATDESEFRIAPRSNAAVGWLGPATVLGVSATCSRARRVPIRPPSGDQVTVLVLSGWTTPPPALDPPQLWLNARAPPRGEDTAPARLTAPSDA</sequence>
<reference evidence="2 3" key="1">
    <citation type="submission" date="2016-10" db="EMBL/GenBank/DDBJ databases">
        <authorList>
            <person name="de Groot N.N."/>
        </authorList>
    </citation>
    <scope>NUCLEOTIDE SEQUENCE [LARGE SCALE GENOMIC DNA]</scope>
    <source>
        <strain evidence="2 3">CGMCC 4.2022</strain>
    </source>
</reference>
<protein>
    <submittedName>
        <fullName evidence="2">Uncharacterized protein</fullName>
    </submittedName>
</protein>
<dbReference type="EMBL" id="FNIE01000002">
    <property type="protein sequence ID" value="SDN05665.1"/>
    <property type="molecule type" value="Genomic_DNA"/>
</dbReference>
<feature type="region of interest" description="Disordered" evidence="1">
    <location>
        <begin position="102"/>
        <end position="121"/>
    </location>
</feature>
<accession>A0A1G9YAW5</accession>
<keyword evidence="3" id="KW-1185">Reference proteome</keyword>
<evidence type="ECO:0000313" key="3">
    <source>
        <dbReference type="Proteomes" id="UP000199341"/>
    </source>
</evidence>
<name>A0A1G9YAW5_9ACTN</name>